<evidence type="ECO:0000256" key="1">
    <source>
        <dbReference type="SAM" id="MobiDB-lite"/>
    </source>
</evidence>
<dbReference type="Pfam" id="PF04032">
    <property type="entry name" value="Rpr2"/>
    <property type="match status" value="1"/>
</dbReference>
<accession>W6MQD5</accession>
<dbReference type="RefSeq" id="XP_022459481.1">
    <property type="nucleotide sequence ID" value="XM_022601882.1"/>
</dbReference>
<sequence length="194" mass="22494">MENKRDSRAKYLYKLAHAPVPSKELHSKISERLLKTLLNPTSTAHRDDTVAQAQRNETAKNSRTQFCESCRSRFIFGLNTKVRVEMVKRELSKKRDRRLVYRCLRCGHKTEFKHELLQSKLKTEELKSVPLSQSSSWSTLVTSKLETEEKTGSSSKSRAKKRKQMGSLSNMLNMKKAKEKDRPAELDLFGFMKK</sequence>
<dbReference type="EMBL" id="HG793128">
    <property type="protein sequence ID" value="CDK27487.1"/>
    <property type="molecule type" value="Genomic_DNA"/>
</dbReference>
<dbReference type="HOGENOM" id="CLU_1402636_0_0_1"/>
<protein>
    <submittedName>
        <fullName evidence="2">Uncharacterized protein</fullName>
    </submittedName>
</protein>
<organism evidence="2 3">
    <name type="scientific">Kuraishia capsulata CBS 1993</name>
    <dbReference type="NCBI Taxonomy" id="1382522"/>
    <lineage>
        <taxon>Eukaryota</taxon>
        <taxon>Fungi</taxon>
        <taxon>Dikarya</taxon>
        <taxon>Ascomycota</taxon>
        <taxon>Saccharomycotina</taxon>
        <taxon>Pichiomycetes</taxon>
        <taxon>Pichiales</taxon>
        <taxon>Pichiaceae</taxon>
        <taxon>Kuraishia</taxon>
    </lineage>
</organism>
<dbReference type="STRING" id="1382522.W6MQD5"/>
<feature type="region of interest" description="Disordered" evidence="1">
    <location>
        <begin position="139"/>
        <end position="181"/>
    </location>
</feature>
<dbReference type="PANTHER" id="PTHR14742:SF3">
    <property type="entry name" value="RIBONUCLEASE MRP PROTEIN SUBUNIT SNM1"/>
    <property type="match status" value="1"/>
</dbReference>
<evidence type="ECO:0000313" key="3">
    <source>
        <dbReference type="Proteomes" id="UP000019384"/>
    </source>
</evidence>
<dbReference type="Gene3D" id="6.20.50.20">
    <property type="match status" value="1"/>
</dbReference>
<reference evidence="2" key="1">
    <citation type="submission" date="2013-12" db="EMBL/GenBank/DDBJ databases">
        <authorList>
            <person name="Genoscope - CEA"/>
        </authorList>
    </citation>
    <scope>NUCLEOTIDE SEQUENCE</scope>
    <source>
        <strain evidence="2">CBS 1993</strain>
    </source>
</reference>
<proteinExistence type="predicted"/>
<reference evidence="2" key="2">
    <citation type="submission" date="2014-02" db="EMBL/GenBank/DDBJ databases">
        <title>Complete DNA sequence of /Kuraishia capsulata/ illustrates novel genomic features among budding yeasts (/Saccharomycotina/).</title>
        <authorList>
            <person name="Morales L."/>
            <person name="Noel B."/>
            <person name="Porcel B."/>
            <person name="Marcet-Houben M."/>
            <person name="Hullo M-F."/>
            <person name="Sacerdot C."/>
            <person name="Tekaia F."/>
            <person name="Leh-Louis V."/>
            <person name="Despons L."/>
            <person name="Khanna V."/>
            <person name="Aury J-M."/>
            <person name="Barbe V."/>
            <person name="Couloux A."/>
            <person name="Labadie K."/>
            <person name="Pelletier E."/>
            <person name="Souciet J-L."/>
            <person name="Boekhout T."/>
            <person name="Gabaldon T."/>
            <person name="Wincker P."/>
            <person name="Dujon B."/>
        </authorList>
    </citation>
    <scope>NUCLEOTIDE SEQUENCE</scope>
    <source>
        <strain evidence="2">CBS 1993</strain>
    </source>
</reference>
<dbReference type="GO" id="GO:0008033">
    <property type="term" value="P:tRNA processing"/>
    <property type="evidence" value="ECO:0007669"/>
    <property type="project" value="TreeGrafter"/>
</dbReference>
<dbReference type="AlphaFoldDB" id="W6MQD5"/>
<name>W6MQD5_9ASCO</name>
<dbReference type="Proteomes" id="UP000019384">
    <property type="component" value="Unassembled WGS sequence"/>
</dbReference>
<dbReference type="PANTHER" id="PTHR14742">
    <property type="entry name" value="RIBONUCLEASE P SUBUNIT P21"/>
    <property type="match status" value="1"/>
</dbReference>
<gene>
    <name evidence="2" type="ORF">KUCA_T00003465001</name>
</gene>
<dbReference type="GO" id="GO:0005655">
    <property type="term" value="C:nucleolar ribonuclease P complex"/>
    <property type="evidence" value="ECO:0007669"/>
    <property type="project" value="TreeGrafter"/>
</dbReference>
<evidence type="ECO:0000313" key="2">
    <source>
        <dbReference type="EMBL" id="CDK27487.1"/>
    </source>
</evidence>
<dbReference type="InterPro" id="IPR007175">
    <property type="entry name" value="Rpr2/Snm1/Rpp21"/>
</dbReference>
<keyword evidence="3" id="KW-1185">Reference proteome</keyword>
<dbReference type="GeneID" id="34520869"/>